<keyword evidence="2" id="KW-1185">Reference proteome</keyword>
<proteinExistence type="predicted"/>
<accession>A0A1R1XTF1</accession>
<comment type="caution">
    <text evidence="1">The sequence shown here is derived from an EMBL/GenBank/DDBJ whole genome shotgun (WGS) entry which is preliminary data.</text>
</comment>
<dbReference type="EMBL" id="LSSN01001891">
    <property type="protein sequence ID" value="OMJ17933.1"/>
    <property type="molecule type" value="Genomic_DNA"/>
</dbReference>
<evidence type="ECO:0000313" key="2">
    <source>
        <dbReference type="Proteomes" id="UP000187283"/>
    </source>
</evidence>
<gene>
    <name evidence="1" type="ORF">AYI70_g5656</name>
</gene>
<dbReference type="AlphaFoldDB" id="A0A1R1XTF1"/>
<name>A0A1R1XTF1_9FUNG</name>
<organism evidence="1 2">
    <name type="scientific">Smittium culicis</name>
    <dbReference type="NCBI Taxonomy" id="133412"/>
    <lineage>
        <taxon>Eukaryota</taxon>
        <taxon>Fungi</taxon>
        <taxon>Fungi incertae sedis</taxon>
        <taxon>Zoopagomycota</taxon>
        <taxon>Kickxellomycotina</taxon>
        <taxon>Harpellomycetes</taxon>
        <taxon>Harpellales</taxon>
        <taxon>Legeriomycetaceae</taxon>
        <taxon>Smittium</taxon>
    </lineage>
</organism>
<evidence type="ECO:0000313" key="1">
    <source>
        <dbReference type="EMBL" id="OMJ17933.1"/>
    </source>
</evidence>
<sequence>MAYSSEFIPQDKITPNSLSPGKLSDLKKALIIKSVSYKLEYYQKNVAYLAKLHKKNIKVIPKTNISLIQILDDSGLVMIDKVYKIDNNLKPDIKHNGLCLLLDSDSFLKHSFSVNSSSSFLKYSNIDNSILSTASKSFYLDSNNGSTVEDILISFKKFFEQDKIQSKNNVNQVDSICFGYKLNDIVSISGVLESITLFNENISNNSQLSYSVSKKGHLLNSNFDEDSVKLTISSELDPAYTANIYIDFFLIKKYIGLIYGSVISLENVTIKSSATSNKKIYFSASALTKRTIGGTKLSKNRFAQFKKNL</sequence>
<reference evidence="1 2" key="1">
    <citation type="submission" date="2017-01" db="EMBL/GenBank/DDBJ databases">
        <authorList>
            <person name="Mah S.A."/>
            <person name="Swanson W.J."/>
            <person name="Moy G.W."/>
            <person name="Vacquier V.D."/>
        </authorList>
    </citation>
    <scope>NUCLEOTIDE SEQUENCE [LARGE SCALE GENOMIC DNA]</scope>
    <source>
        <strain evidence="1 2">GSMNP</strain>
    </source>
</reference>
<dbReference type="Proteomes" id="UP000187283">
    <property type="component" value="Unassembled WGS sequence"/>
</dbReference>
<protein>
    <submittedName>
        <fullName evidence="1">Uncharacterized protein</fullName>
    </submittedName>
</protein>